<reference evidence="1 2" key="1">
    <citation type="submission" date="2020-09" db="EMBL/GenBank/DDBJ databases">
        <title>Genome sequences of type strains of Chitinophaga qingshengii and Chitinophaga varians.</title>
        <authorList>
            <person name="Kittiwongwattana C."/>
        </authorList>
    </citation>
    <scope>NUCLEOTIDE SEQUENCE [LARGE SCALE GENOMIC DNA]</scope>
    <source>
        <strain evidence="1 2">JCM 30026</strain>
    </source>
</reference>
<dbReference type="Pfam" id="PF13644">
    <property type="entry name" value="DKNYY"/>
    <property type="match status" value="1"/>
</dbReference>
<name>A0ABR7TSQ0_9BACT</name>
<dbReference type="InterPro" id="IPR027375">
    <property type="entry name" value="DKNYY"/>
</dbReference>
<evidence type="ECO:0000313" key="1">
    <source>
        <dbReference type="EMBL" id="MBC9933033.1"/>
    </source>
</evidence>
<gene>
    <name evidence="1" type="ORF">ICL07_21775</name>
</gene>
<dbReference type="EMBL" id="JACVFC010000003">
    <property type="protein sequence ID" value="MBC9933033.1"/>
    <property type="molecule type" value="Genomic_DNA"/>
</dbReference>
<organism evidence="1 2">
    <name type="scientific">Chitinophaga qingshengii</name>
    <dbReference type="NCBI Taxonomy" id="1569794"/>
    <lineage>
        <taxon>Bacteria</taxon>
        <taxon>Pseudomonadati</taxon>
        <taxon>Bacteroidota</taxon>
        <taxon>Chitinophagia</taxon>
        <taxon>Chitinophagales</taxon>
        <taxon>Chitinophagaceae</taxon>
        <taxon>Chitinophaga</taxon>
    </lineage>
</organism>
<comment type="caution">
    <text evidence="1">The sequence shown here is derived from an EMBL/GenBank/DDBJ whole genome shotgun (WGS) entry which is preliminary data.</text>
</comment>
<evidence type="ECO:0000313" key="2">
    <source>
        <dbReference type="Proteomes" id="UP000659124"/>
    </source>
</evidence>
<dbReference type="Proteomes" id="UP000659124">
    <property type="component" value="Unassembled WGS sequence"/>
</dbReference>
<protein>
    <submittedName>
        <fullName evidence="1">DKNYY domain-containing protein</fullName>
    </submittedName>
</protein>
<sequence>MWTQPAILPSLKDLPPGNNYYIIDGTKVCYNVYPIKNADRETFVCQLGFAKDKNNCYRLGEVYKGADPETFEVLNIYFAKDKQYIYNLAGIDKKVDYDTFTVLDTGYIIHTNNRQEKITSYAKDKNGLWMMEYYSQKPVAIKGIDTDTFTTIDTCYAKDKQYVLWRGKKLKKADPATFEALNFNYGRDARNIYAQDTVLANADYDTFEIVNNQVSLAKDKRAFYHFGETVSEEEFNEWMA</sequence>
<keyword evidence="2" id="KW-1185">Reference proteome</keyword>
<dbReference type="RefSeq" id="WP_188090159.1">
    <property type="nucleotide sequence ID" value="NZ_JACVFC010000003.1"/>
</dbReference>
<accession>A0ABR7TSQ0</accession>
<proteinExistence type="predicted"/>